<dbReference type="AlphaFoldDB" id="A0A8K2A1C3"/>
<feature type="compositionally biased region" description="Pro residues" evidence="1">
    <location>
        <begin position="115"/>
        <end position="126"/>
    </location>
</feature>
<evidence type="ECO:0000256" key="1">
    <source>
        <dbReference type="SAM" id="MobiDB-lite"/>
    </source>
</evidence>
<organism evidence="3 4">
    <name type="scientific">Petrachloros mirabilis ULC683</name>
    <dbReference type="NCBI Taxonomy" id="2781853"/>
    <lineage>
        <taxon>Bacteria</taxon>
        <taxon>Bacillati</taxon>
        <taxon>Cyanobacteriota</taxon>
        <taxon>Cyanophyceae</taxon>
        <taxon>Synechococcales</taxon>
        <taxon>Petrachlorosaceae</taxon>
        <taxon>Petrachloros</taxon>
        <taxon>Petrachloros mirabilis</taxon>
    </lineage>
</organism>
<keyword evidence="4" id="KW-1185">Reference proteome</keyword>
<keyword evidence="2" id="KW-1133">Transmembrane helix</keyword>
<dbReference type="Proteomes" id="UP000607397">
    <property type="component" value="Unassembled WGS sequence"/>
</dbReference>
<protein>
    <submittedName>
        <fullName evidence="3">Uncharacterized protein</fullName>
    </submittedName>
</protein>
<feature type="compositionally biased region" description="Acidic residues" evidence="1">
    <location>
        <begin position="159"/>
        <end position="171"/>
    </location>
</feature>
<reference evidence="3" key="1">
    <citation type="submission" date="2019-12" db="EMBL/GenBank/DDBJ databases">
        <title>High-Quality draft genome sequences of three cyanobacteria isolated from the limestone walls of the Old Cathedral of Coimbra.</title>
        <authorList>
            <person name="Tiago I."/>
            <person name="Soares F."/>
            <person name="Portugal A."/>
        </authorList>
    </citation>
    <scope>NUCLEOTIDE SEQUENCE [LARGE SCALE GENOMIC DNA]</scope>
    <source>
        <strain evidence="3">C</strain>
    </source>
</reference>
<dbReference type="EMBL" id="WVIC01000034">
    <property type="protein sequence ID" value="NCJ07841.1"/>
    <property type="molecule type" value="Genomic_DNA"/>
</dbReference>
<gene>
    <name evidence="3" type="ORF">GS597_15260</name>
</gene>
<comment type="caution">
    <text evidence="3">The sequence shown here is derived from an EMBL/GenBank/DDBJ whole genome shotgun (WGS) entry which is preliminary data.</text>
</comment>
<keyword evidence="2" id="KW-0812">Transmembrane</keyword>
<feature type="region of interest" description="Disordered" evidence="1">
    <location>
        <begin position="83"/>
        <end position="179"/>
    </location>
</feature>
<feature type="transmembrane region" description="Helical" evidence="2">
    <location>
        <begin position="57"/>
        <end position="77"/>
    </location>
</feature>
<dbReference type="RefSeq" id="WP_161826321.1">
    <property type="nucleotide sequence ID" value="NZ_WVIC01000034.1"/>
</dbReference>
<evidence type="ECO:0000313" key="4">
    <source>
        <dbReference type="Proteomes" id="UP000607397"/>
    </source>
</evidence>
<sequence>MTHPDPSNPADQAPETIDVSAKAMETRSDGTFTLPQDDDRLYTDEFIRDNENASRQLLISFVTFFVVGLGAMIWFLVTQNSPEPIEEPIEPPPPPTDLQPLPPSLPNDDQLPAQPGFPLPEPPLSPGVPDQLPDTGEDVPAFPVPEGVQPDFEPNFEPNFEEEPEEFDPNFEGEGGQTP</sequence>
<evidence type="ECO:0000313" key="3">
    <source>
        <dbReference type="EMBL" id="NCJ07841.1"/>
    </source>
</evidence>
<accession>A0A8K2A1C3</accession>
<name>A0A8K2A1C3_9CYAN</name>
<proteinExistence type="predicted"/>
<feature type="compositionally biased region" description="Pro residues" evidence="1">
    <location>
        <begin position="90"/>
        <end position="105"/>
    </location>
</feature>
<evidence type="ECO:0000256" key="2">
    <source>
        <dbReference type="SAM" id="Phobius"/>
    </source>
</evidence>
<keyword evidence="2" id="KW-0472">Membrane</keyword>